<evidence type="ECO:0000313" key="4">
    <source>
        <dbReference type="Proteomes" id="UP001229081"/>
    </source>
</evidence>
<dbReference type="Pfam" id="PF07166">
    <property type="entry name" value="DUF1398"/>
    <property type="match status" value="1"/>
</dbReference>
<reference evidence="1" key="2">
    <citation type="submission" date="2020-02" db="EMBL/GenBank/DDBJ databases">
        <authorList>
            <person name="Matsumoto Y."/>
            <person name="Kinjo T."/>
            <person name="Motooka D."/>
            <person name="Nabeya D."/>
            <person name="Jung N."/>
            <person name="Uechi K."/>
            <person name="Horii T."/>
            <person name="Iida T."/>
            <person name="Fujita J."/>
            <person name="Nakamura S."/>
        </authorList>
    </citation>
    <scope>NUCLEOTIDE SEQUENCE</scope>
    <source>
        <strain evidence="1">JCM 18565</strain>
    </source>
</reference>
<gene>
    <name evidence="1" type="ORF">MPRG_32210</name>
    <name evidence="2" type="ORF">QXL92_06185</name>
</gene>
<dbReference type="AlphaFoldDB" id="A0A386U849"/>
<dbReference type="Proteomes" id="UP000465240">
    <property type="component" value="Unassembled WGS sequence"/>
</dbReference>
<keyword evidence="3" id="KW-1185">Reference proteome</keyword>
<comment type="caution">
    <text evidence="2">The sequence shown here is derived from an EMBL/GenBank/DDBJ whole genome shotgun (WGS) entry which is preliminary data.</text>
</comment>
<dbReference type="EMBL" id="JAUFSA010000001">
    <property type="protein sequence ID" value="MDP7734335.1"/>
    <property type="molecule type" value="Genomic_DNA"/>
</dbReference>
<dbReference type="SUPFAM" id="SSF160419">
    <property type="entry name" value="YdfO-like"/>
    <property type="match status" value="1"/>
</dbReference>
<evidence type="ECO:0000313" key="2">
    <source>
        <dbReference type="EMBL" id="MDP7734335.1"/>
    </source>
</evidence>
<dbReference type="EMBL" id="BLKX01000001">
    <property type="protein sequence ID" value="GFG79945.1"/>
    <property type="molecule type" value="Genomic_DNA"/>
</dbReference>
<dbReference type="InterPro" id="IPR036696">
    <property type="entry name" value="YdfO-like_sf"/>
</dbReference>
<dbReference type="InterPro" id="IPR009833">
    <property type="entry name" value="DUF1398"/>
</dbReference>
<reference evidence="2" key="3">
    <citation type="submission" date="2023-06" db="EMBL/GenBank/DDBJ databases">
        <title>Identification of two novel mycobacterium reveal diversities and complexities of Mycobacterium gordonae clade.</title>
        <authorList>
            <person name="Matsumoto Y."/>
            <person name="Nakamura S."/>
            <person name="Motooka D."/>
            <person name="Fukushima K."/>
        </authorList>
    </citation>
    <scope>NUCLEOTIDE SEQUENCE</scope>
    <source>
        <strain evidence="2">TY812</strain>
    </source>
</reference>
<protein>
    <submittedName>
        <fullName evidence="2">DUF1398 family protein</fullName>
    </submittedName>
</protein>
<dbReference type="KEGG" id="mpag:C0J29_18485"/>
<dbReference type="Proteomes" id="UP001229081">
    <property type="component" value="Unassembled WGS sequence"/>
</dbReference>
<sequence length="140" mass="15102">MSSAIANLRTAHERAAALRPRSHGFPHLAEVLRQAGVNSYHHSIPSGTTLYLTDAGPVVMQGDPVVAGMADVASWNREALVTAIRTDQAGNSSYPQFAQSCWEAGVVHYDVDLLGRTCTYAGAAGEQYVESYPRVEVTQR</sequence>
<name>A0A386U849_9MYCO</name>
<dbReference type="RefSeq" id="WP_065043691.1">
    <property type="nucleotide sequence ID" value="NZ_BLKX01000001.1"/>
</dbReference>
<reference evidence="1 3" key="1">
    <citation type="journal article" date="2019" name="Emerg. Microbes Infect.">
        <title>Comprehensive subspecies identification of 175 nontuberculous mycobacteria species based on 7547 genomic profiles.</title>
        <authorList>
            <person name="Matsumoto Y."/>
            <person name="Kinjo T."/>
            <person name="Motooka D."/>
            <person name="Nabeya D."/>
            <person name="Jung N."/>
            <person name="Uechi K."/>
            <person name="Horii T."/>
            <person name="Iida T."/>
            <person name="Fujita J."/>
            <person name="Nakamura S."/>
        </authorList>
    </citation>
    <scope>NUCLEOTIDE SEQUENCE [LARGE SCALE GENOMIC DNA]</scope>
    <source>
        <strain evidence="1 3">JCM 18565</strain>
    </source>
</reference>
<dbReference type="Gene3D" id="3.30.1810.10">
    <property type="entry name" value="YdfO-like"/>
    <property type="match status" value="1"/>
</dbReference>
<accession>A0A386U849</accession>
<evidence type="ECO:0000313" key="3">
    <source>
        <dbReference type="Proteomes" id="UP000465240"/>
    </source>
</evidence>
<organism evidence="2 4">
    <name type="scientific">Mycobacterium paragordonae</name>
    <dbReference type="NCBI Taxonomy" id="1389713"/>
    <lineage>
        <taxon>Bacteria</taxon>
        <taxon>Bacillati</taxon>
        <taxon>Actinomycetota</taxon>
        <taxon>Actinomycetes</taxon>
        <taxon>Mycobacteriales</taxon>
        <taxon>Mycobacteriaceae</taxon>
        <taxon>Mycobacterium</taxon>
    </lineage>
</organism>
<evidence type="ECO:0000313" key="1">
    <source>
        <dbReference type="EMBL" id="GFG79945.1"/>
    </source>
</evidence>
<proteinExistence type="predicted"/>